<dbReference type="InterPro" id="IPR001251">
    <property type="entry name" value="CRAL-TRIO_dom"/>
</dbReference>
<dbReference type="SMART" id="SM00324">
    <property type="entry name" value="RhoGAP"/>
    <property type="match status" value="1"/>
</dbReference>
<evidence type="ECO:0000313" key="4">
    <source>
        <dbReference type="Ensembl" id="ENSEBUP00000011875.1"/>
    </source>
</evidence>
<evidence type="ECO:0000259" key="3">
    <source>
        <dbReference type="PROSITE" id="PS50238"/>
    </source>
</evidence>
<accession>A0A8C4Q964</accession>
<proteinExistence type="predicted"/>
<feature type="region of interest" description="Disordered" evidence="1">
    <location>
        <begin position="47"/>
        <end position="74"/>
    </location>
</feature>
<dbReference type="GO" id="GO:0005737">
    <property type="term" value="C:cytoplasm"/>
    <property type="evidence" value="ECO:0007669"/>
    <property type="project" value="TreeGrafter"/>
</dbReference>
<dbReference type="InterPro" id="IPR036865">
    <property type="entry name" value="CRAL-TRIO_dom_sf"/>
</dbReference>
<dbReference type="InterPro" id="IPR008936">
    <property type="entry name" value="Rho_GTPase_activation_prot"/>
</dbReference>
<name>A0A8C4Q964_EPTBU</name>
<dbReference type="Pfam" id="PF13716">
    <property type="entry name" value="CRAL_TRIO_2"/>
    <property type="match status" value="1"/>
</dbReference>
<dbReference type="GO" id="GO:0007264">
    <property type="term" value="P:small GTPase-mediated signal transduction"/>
    <property type="evidence" value="ECO:0007669"/>
    <property type="project" value="TreeGrafter"/>
</dbReference>
<dbReference type="SUPFAM" id="SSF52087">
    <property type="entry name" value="CRAL/TRIO domain"/>
    <property type="match status" value="1"/>
</dbReference>
<dbReference type="Gene3D" id="3.40.525.10">
    <property type="entry name" value="CRAL-TRIO lipid binding domain"/>
    <property type="match status" value="1"/>
</dbReference>
<dbReference type="PROSITE" id="PS50191">
    <property type="entry name" value="CRAL_TRIO"/>
    <property type="match status" value="1"/>
</dbReference>
<dbReference type="GO" id="GO:0005096">
    <property type="term" value="F:GTPase activator activity"/>
    <property type="evidence" value="ECO:0007669"/>
    <property type="project" value="TreeGrafter"/>
</dbReference>
<dbReference type="PROSITE" id="PS50238">
    <property type="entry name" value="RHOGAP"/>
    <property type="match status" value="1"/>
</dbReference>
<dbReference type="Ensembl" id="ENSEBUT00000012451.1">
    <property type="protein sequence ID" value="ENSEBUP00000011875.1"/>
    <property type="gene ID" value="ENSEBUG00000007594.1"/>
</dbReference>
<organism evidence="4 5">
    <name type="scientific">Eptatretus burgeri</name>
    <name type="common">Inshore hagfish</name>
    <dbReference type="NCBI Taxonomy" id="7764"/>
    <lineage>
        <taxon>Eukaryota</taxon>
        <taxon>Metazoa</taxon>
        <taxon>Chordata</taxon>
        <taxon>Craniata</taxon>
        <taxon>Vertebrata</taxon>
        <taxon>Cyclostomata</taxon>
        <taxon>Myxini</taxon>
        <taxon>Myxiniformes</taxon>
        <taxon>Myxinidae</taxon>
        <taxon>Eptatretinae</taxon>
        <taxon>Eptatretus</taxon>
    </lineage>
</organism>
<dbReference type="Proteomes" id="UP000694388">
    <property type="component" value="Unplaced"/>
</dbReference>
<dbReference type="FunFam" id="3.40.525.10:FF:000007">
    <property type="entry name" value="rho GTPase-activating protein 1"/>
    <property type="match status" value="1"/>
</dbReference>
<dbReference type="Gene3D" id="1.10.555.10">
    <property type="entry name" value="Rho GTPase activation protein"/>
    <property type="match status" value="1"/>
</dbReference>
<sequence>MPPTPLFSYQVPWDFTADRPVIGWDGKMAELTWVDFGEDEELSMESKLDLVSPDEPDAPDSAKEGNTSLATNSIGNESGNVCDAAPLNSTLDLSHPFYDIARHRILEVAGEDHYGRRVIVYSCCRMPPIHELNHHRLLQYLKYTLDQYVESDYSLIYFHHGLTTANRPSTSWLRGAYKDFDRRYRKNLKALYVVHPSGFIKTLWKVFSSLISRKFSKKIVYVTCLDELRDHLKDIWLDIPVEVQRYDRQLKKRLAGKEGSTIKKTPPPRPPLPHQQFGLSLAVLKEKSNGENIPLVLKQTVTYLKLKGLKTEGLFRRSATTQVVQEVQQRFNLGKPVNFDEYKGVHVAAVILKVFLRELPQPLLTFNLHPCILALSCVESSLRVTRIKEILNALSGVNYIVLKYLMCFLNTVAQQSIQNRMTAHNLAVVFGPNITWSQDQVQSLHTFVPVNIFTELCIDFYDSIFRNHTESGEILP</sequence>
<feature type="domain" description="CRAL-TRIO" evidence="2">
    <location>
        <begin position="96"/>
        <end position="251"/>
    </location>
</feature>
<dbReference type="GeneTree" id="ENSGT00940000160758"/>
<evidence type="ECO:0000259" key="2">
    <source>
        <dbReference type="PROSITE" id="PS50191"/>
    </source>
</evidence>
<dbReference type="AlphaFoldDB" id="A0A8C4Q964"/>
<reference evidence="4" key="2">
    <citation type="submission" date="2025-09" db="UniProtKB">
        <authorList>
            <consortium name="Ensembl"/>
        </authorList>
    </citation>
    <scope>IDENTIFICATION</scope>
</reference>
<dbReference type="SUPFAM" id="SSF48350">
    <property type="entry name" value="GTPase activation domain, GAP"/>
    <property type="match status" value="1"/>
</dbReference>
<evidence type="ECO:0000256" key="1">
    <source>
        <dbReference type="SAM" id="MobiDB-lite"/>
    </source>
</evidence>
<evidence type="ECO:0000313" key="5">
    <source>
        <dbReference type="Proteomes" id="UP000694388"/>
    </source>
</evidence>
<feature type="compositionally biased region" description="Polar residues" evidence="1">
    <location>
        <begin position="64"/>
        <end position="74"/>
    </location>
</feature>
<dbReference type="PANTHER" id="PTHR45808:SF4">
    <property type="entry name" value="RHO GTPASE-ACTIVATING PROTEIN 8"/>
    <property type="match status" value="1"/>
</dbReference>
<dbReference type="SMART" id="SM00516">
    <property type="entry name" value="SEC14"/>
    <property type="match status" value="1"/>
</dbReference>
<dbReference type="InterPro" id="IPR000198">
    <property type="entry name" value="RhoGAP_dom"/>
</dbReference>
<keyword evidence="5" id="KW-1185">Reference proteome</keyword>
<reference evidence="4" key="1">
    <citation type="submission" date="2025-08" db="UniProtKB">
        <authorList>
            <consortium name="Ensembl"/>
        </authorList>
    </citation>
    <scope>IDENTIFICATION</scope>
</reference>
<dbReference type="CDD" id="cd00170">
    <property type="entry name" value="SEC14"/>
    <property type="match status" value="1"/>
</dbReference>
<dbReference type="GO" id="GO:2001136">
    <property type="term" value="P:negative regulation of endocytic recycling"/>
    <property type="evidence" value="ECO:0007669"/>
    <property type="project" value="TreeGrafter"/>
</dbReference>
<dbReference type="PANTHER" id="PTHR45808">
    <property type="entry name" value="RHO GTPASE-ACTIVATING PROTEIN 68F"/>
    <property type="match status" value="1"/>
</dbReference>
<protein>
    <submittedName>
        <fullName evidence="4">Rho GTPase activating protein 8</fullName>
    </submittedName>
</protein>
<dbReference type="Pfam" id="PF00620">
    <property type="entry name" value="RhoGAP"/>
    <property type="match status" value="1"/>
</dbReference>
<feature type="domain" description="Rho-GAP" evidence="3">
    <location>
        <begin position="279"/>
        <end position="465"/>
    </location>
</feature>